<dbReference type="GO" id="GO:0005829">
    <property type="term" value="C:cytosol"/>
    <property type="evidence" value="ECO:0007669"/>
    <property type="project" value="TreeGrafter"/>
</dbReference>
<dbReference type="FunFam" id="3.30.540.10:FF:000002">
    <property type="entry name" value="Fructose-1,6-bisphosphatase class 1"/>
    <property type="match status" value="1"/>
</dbReference>
<dbReference type="SUPFAM" id="SSF56655">
    <property type="entry name" value="Carbohydrate phosphatase"/>
    <property type="match status" value="1"/>
</dbReference>
<evidence type="ECO:0000256" key="5">
    <source>
        <dbReference type="ARBA" id="ARBA00022490"/>
    </source>
</evidence>
<keyword evidence="6" id="KW-0479">Metal-binding</keyword>
<keyword evidence="7 13" id="KW-0378">Hydrolase</keyword>
<dbReference type="GO" id="GO:0006000">
    <property type="term" value="P:fructose metabolic process"/>
    <property type="evidence" value="ECO:0007669"/>
    <property type="project" value="TreeGrafter"/>
</dbReference>
<dbReference type="InterPro" id="IPR033391">
    <property type="entry name" value="FBPase_N"/>
</dbReference>
<dbReference type="GO" id="GO:0046872">
    <property type="term" value="F:metal ion binding"/>
    <property type="evidence" value="ECO:0007669"/>
    <property type="project" value="UniProtKB-KW"/>
</dbReference>
<evidence type="ECO:0000256" key="9">
    <source>
        <dbReference type="ARBA" id="ARBA00023277"/>
    </source>
</evidence>
<evidence type="ECO:0000256" key="11">
    <source>
        <dbReference type="ARBA" id="ARBA00072069"/>
    </source>
</evidence>
<feature type="domain" description="Fructose-1-6-bisphosphatase class I N-terminal" evidence="14">
    <location>
        <begin position="7"/>
        <end position="199"/>
    </location>
</feature>
<accession>A0A081D8A0</accession>
<dbReference type="AlphaFoldDB" id="A0A081D8A0"/>
<comment type="pathway">
    <text evidence="10">Carbohydrate biosynthesis.</text>
</comment>
<evidence type="ECO:0000256" key="13">
    <source>
        <dbReference type="RuleBase" id="RU000508"/>
    </source>
</evidence>
<evidence type="ECO:0000313" key="15">
    <source>
        <dbReference type="EMBL" id="GAK75146.1"/>
    </source>
</evidence>
<evidence type="ECO:0000256" key="1">
    <source>
        <dbReference type="ARBA" id="ARBA00001273"/>
    </source>
</evidence>
<name>A0A081D8A0_NONUL</name>
<dbReference type="Proteomes" id="UP000028980">
    <property type="component" value="Unassembled WGS sequence"/>
</dbReference>
<evidence type="ECO:0000256" key="3">
    <source>
        <dbReference type="ARBA" id="ARBA00010941"/>
    </source>
</evidence>
<evidence type="ECO:0000256" key="8">
    <source>
        <dbReference type="ARBA" id="ARBA00022842"/>
    </source>
</evidence>
<evidence type="ECO:0000259" key="14">
    <source>
        <dbReference type="Pfam" id="PF00316"/>
    </source>
</evidence>
<comment type="similarity">
    <text evidence="3 13">Belongs to the FBPase class 1 family.</text>
</comment>
<evidence type="ECO:0000256" key="7">
    <source>
        <dbReference type="ARBA" id="ARBA00022801"/>
    </source>
</evidence>
<comment type="catalytic activity">
    <reaction evidence="1">
        <text>beta-D-fructose 1,6-bisphosphate + H2O = beta-D-fructose 6-phosphate + phosphate</text>
        <dbReference type="Rhea" id="RHEA:11064"/>
        <dbReference type="ChEBI" id="CHEBI:15377"/>
        <dbReference type="ChEBI" id="CHEBI:32966"/>
        <dbReference type="ChEBI" id="CHEBI:43474"/>
        <dbReference type="ChEBI" id="CHEBI:57634"/>
        <dbReference type="EC" id="3.1.3.11"/>
    </reaction>
</comment>
<gene>
    <name evidence="15" type="ORF">JCM19296_724</name>
</gene>
<evidence type="ECO:0000256" key="10">
    <source>
        <dbReference type="ARBA" id="ARBA00024331"/>
    </source>
</evidence>
<sequence length="223" mass="24588">MARKNQTLGEFIIENQSEFQYSSGELSRLINSIRLAAKMVNHEVNKAGLVDITGSAGEINTQGEDQQKLDVLANDTFIRTLTNREIVCGIASEENDDFITIEGHKENHSNKYVVLMDPLDGSSNIDVNVSVGTIFSIYRRVTPVGTPVQLEDFLQPGNLQVAAGYIVYGTSTMLVYTTGHGVNGFTLNPALGTYYLSHPNMKFLKTETFIVLTKVITIISHKV</sequence>
<evidence type="ECO:0000256" key="6">
    <source>
        <dbReference type="ARBA" id="ARBA00022723"/>
    </source>
</evidence>
<evidence type="ECO:0000256" key="12">
    <source>
        <dbReference type="ARBA" id="ARBA00081210"/>
    </source>
</evidence>
<evidence type="ECO:0000256" key="2">
    <source>
        <dbReference type="ARBA" id="ARBA00001946"/>
    </source>
</evidence>
<dbReference type="EC" id="3.1.3.11" evidence="4"/>
<dbReference type="Pfam" id="PF00316">
    <property type="entry name" value="FBPase"/>
    <property type="match status" value="1"/>
</dbReference>
<proteinExistence type="inferred from homology"/>
<evidence type="ECO:0000256" key="4">
    <source>
        <dbReference type="ARBA" id="ARBA00013093"/>
    </source>
</evidence>
<keyword evidence="9 13" id="KW-0119">Carbohydrate metabolism</keyword>
<dbReference type="PANTHER" id="PTHR11556">
    <property type="entry name" value="FRUCTOSE-1,6-BISPHOSPHATASE-RELATED"/>
    <property type="match status" value="1"/>
</dbReference>
<organism evidence="15 16">
    <name type="scientific">Nonlabens ulvanivorans</name>
    <name type="common">Persicivirga ulvanivorans</name>
    <dbReference type="NCBI Taxonomy" id="906888"/>
    <lineage>
        <taxon>Bacteria</taxon>
        <taxon>Pseudomonadati</taxon>
        <taxon>Bacteroidota</taxon>
        <taxon>Flavobacteriia</taxon>
        <taxon>Flavobacteriales</taxon>
        <taxon>Flavobacteriaceae</taxon>
        <taxon>Nonlabens</taxon>
    </lineage>
</organism>
<dbReference type="PANTHER" id="PTHR11556:SF35">
    <property type="entry name" value="SEDOHEPTULOSE-1,7-BISPHOSPHATASE, CHLOROPLASTIC"/>
    <property type="match status" value="1"/>
</dbReference>
<comment type="cofactor">
    <cofactor evidence="2">
        <name>Mg(2+)</name>
        <dbReference type="ChEBI" id="CHEBI:18420"/>
    </cofactor>
</comment>
<dbReference type="GO" id="GO:0030388">
    <property type="term" value="P:fructose 1,6-bisphosphate metabolic process"/>
    <property type="evidence" value="ECO:0007669"/>
    <property type="project" value="TreeGrafter"/>
</dbReference>
<dbReference type="GO" id="GO:0006002">
    <property type="term" value="P:fructose 6-phosphate metabolic process"/>
    <property type="evidence" value="ECO:0007669"/>
    <property type="project" value="TreeGrafter"/>
</dbReference>
<dbReference type="GO" id="GO:0005986">
    <property type="term" value="P:sucrose biosynthetic process"/>
    <property type="evidence" value="ECO:0007669"/>
    <property type="project" value="TreeGrafter"/>
</dbReference>
<dbReference type="EMBL" id="BBLG01000001">
    <property type="protein sequence ID" value="GAK75146.1"/>
    <property type="molecule type" value="Genomic_DNA"/>
</dbReference>
<dbReference type="InterPro" id="IPR028343">
    <property type="entry name" value="FBPtase"/>
</dbReference>
<dbReference type="PRINTS" id="PR00115">
    <property type="entry name" value="F16BPHPHTASE"/>
</dbReference>
<evidence type="ECO:0000313" key="16">
    <source>
        <dbReference type="Proteomes" id="UP000028980"/>
    </source>
</evidence>
<reference evidence="15 16" key="1">
    <citation type="journal article" date="2014" name="Genome Announc.">
        <title>Draft Genome Sequences of Marine Flavobacterium Nonlabens Strains NR17, NR24, NR27, NR32, NR33, and Ara13.</title>
        <authorList>
            <person name="Nakanishi M."/>
            <person name="Meirelles P."/>
            <person name="Suzuki R."/>
            <person name="Takatani N."/>
            <person name="Mino S."/>
            <person name="Suda W."/>
            <person name="Oshima K."/>
            <person name="Hattori M."/>
            <person name="Ohkuma M."/>
            <person name="Hosokawa M."/>
            <person name="Miyashita K."/>
            <person name="Thompson F.L."/>
            <person name="Niwa A."/>
            <person name="Sawabe T."/>
            <person name="Sawabe T."/>
        </authorList>
    </citation>
    <scope>NUCLEOTIDE SEQUENCE [LARGE SCALE GENOMIC DNA]</scope>
    <source>
        <strain evidence="16">JCM19296</strain>
    </source>
</reference>
<keyword evidence="5" id="KW-0963">Cytoplasm</keyword>
<dbReference type="GO" id="GO:0042132">
    <property type="term" value="F:fructose 1,6-bisphosphate 1-phosphatase activity"/>
    <property type="evidence" value="ECO:0007669"/>
    <property type="project" value="UniProtKB-EC"/>
</dbReference>
<comment type="caution">
    <text evidence="15">The sequence shown here is derived from an EMBL/GenBank/DDBJ whole genome shotgun (WGS) entry which is preliminary data.</text>
</comment>
<protein>
    <recommendedName>
        <fullName evidence="11">Fructose-1,6-bisphosphatase class 1</fullName>
        <ecNumber evidence="4">3.1.3.11</ecNumber>
    </recommendedName>
    <alternativeName>
        <fullName evidence="12">D-fructose-1,6-bisphosphate 1-phosphohydrolase class 1</fullName>
    </alternativeName>
</protein>
<dbReference type="GO" id="GO:0006094">
    <property type="term" value="P:gluconeogenesis"/>
    <property type="evidence" value="ECO:0007669"/>
    <property type="project" value="TreeGrafter"/>
</dbReference>
<keyword evidence="8" id="KW-0460">Magnesium</keyword>
<dbReference type="InterPro" id="IPR000146">
    <property type="entry name" value="FBPase_class-1"/>
</dbReference>
<dbReference type="Gene3D" id="3.30.540.10">
    <property type="entry name" value="Fructose-1,6-Bisphosphatase, subunit A, domain 1"/>
    <property type="match status" value="1"/>
</dbReference>